<reference evidence="1" key="1">
    <citation type="submission" date="2020-05" db="EMBL/GenBank/DDBJ databases">
        <authorList>
            <person name="Chiriac C."/>
            <person name="Salcher M."/>
            <person name="Ghai R."/>
            <person name="Kavagutti S V."/>
        </authorList>
    </citation>
    <scope>NUCLEOTIDE SEQUENCE</scope>
</reference>
<gene>
    <name evidence="1" type="ORF">UFOPK4173_00795</name>
</gene>
<organism evidence="1">
    <name type="scientific">freshwater metagenome</name>
    <dbReference type="NCBI Taxonomy" id="449393"/>
    <lineage>
        <taxon>unclassified sequences</taxon>
        <taxon>metagenomes</taxon>
        <taxon>ecological metagenomes</taxon>
    </lineage>
</organism>
<evidence type="ECO:0000313" key="1">
    <source>
        <dbReference type="EMBL" id="CAB5032597.1"/>
    </source>
</evidence>
<sequence>MHPVIDRDPEVWIISHATECFNPMAIQLLILNTSNDKGRNVNVCRPISRSAVLEQHRVSEFQLRHDLQAILGLTVQDLIRFALLIALFD</sequence>
<dbReference type="AlphaFoldDB" id="A0A6J7RUQ2"/>
<dbReference type="EMBL" id="CAFBPW010000073">
    <property type="protein sequence ID" value="CAB5032597.1"/>
    <property type="molecule type" value="Genomic_DNA"/>
</dbReference>
<protein>
    <submittedName>
        <fullName evidence="1">Unannotated protein</fullName>
    </submittedName>
</protein>
<proteinExistence type="predicted"/>
<name>A0A6J7RUQ2_9ZZZZ</name>
<accession>A0A6J7RUQ2</accession>